<dbReference type="EMBL" id="MJFZ01001178">
    <property type="protein sequence ID" value="RAW22932.1"/>
    <property type="molecule type" value="Genomic_DNA"/>
</dbReference>
<reference evidence="2 3" key="1">
    <citation type="submission" date="2018-01" db="EMBL/GenBank/DDBJ databases">
        <title>Draft genome of the strawberry crown rot pathogen Phytophthora cactorum.</title>
        <authorList>
            <person name="Armitage A.D."/>
            <person name="Lysoe E."/>
            <person name="Nellist C.F."/>
            <person name="Harrison R.J."/>
            <person name="Brurberg M.B."/>
        </authorList>
    </citation>
    <scope>NUCLEOTIDE SEQUENCE [LARGE SCALE GENOMIC DNA]</scope>
    <source>
        <strain evidence="2 3">10300</strain>
    </source>
</reference>
<dbReference type="Proteomes" id="UP000251314">
    <property type="component" value="Unassembled WGS sequence"/>
</dbReference>
<feature type="compositionally biased region" description="Basic and acidic residues" evidence="1">
    <location>
        <begin position="140"/>
        <end position="165"/>
    </location>
</feature>
<dbReference type="OrthoDB" id="168226at2759"/>
<feature type="region of interest" description="Disordered" evidence="1">
    <location>
        <begin position="117"/>
        <end position="169"/>
    </location>
</feature>
<dbReference type="AlphaFoldDB" id="A0A329RHX0"/>
<name>A0A329RHX0_9STRA</name>
<sequence>MRDVDRLRLSNIRESEEVLNDLLKGRERLIARGSIQQFQYEGDLYRSSEGQVEHDRTNRRDRRDYDRRQRYDQDRRETTHHEAWSDNESDDAGADSFKSCCNDGSSSDDNLRMFVTASENERRNAADGTYTRASHRQRRNDKAGRSFNHERRDGGRGSRENDAKATNRAQRVVGQCELYRHLQGFVKYTRSKEDKTDHPPKLRTGTNYPDRSFWSPLFGGMAGATILVDLYGGLTDAKPRFEDRRNAHFMAVKCTLKGTRIMALSVDARHQRGRREHFYRDLVTSELPEGMMVIMGGGFNCTLDSVADHSYQATCGDARLSRTSKFSGSVGLH</sequence>
<gene>
    <name evidence="2" type="ORF">PC110_g20632</name>
</gene>
<accession>A0A329RHX0</accession>
<dbReference type="STRING" id="29920.A0A329RHX0"/>
<dbReference type="VEuPathDB" id="FungiDB:PC110_g20632"/>
<feature type="region of interest" description="Disordered" evidence="1">
    <location>
        <begin position="46"/>
        <end position="98"/>
    </location>
</feature>
<evidence type="ECO:0000313" key="3">
    <source>
        <dbReference type="Proteomes" id="UP000251314"/>
    </source>
</evidence>
<keyword evidence="3" id="KW-1185">Reference proteome</keyword>
<evidence type="ECO:0000313" key="2">
    <source>
        <dbReference type="EMBL" id="RAW22932.1"/>
    </source>
</evidence>
<feature type="compositionally biased region" description="Basic and acidic residues" evidence="1">
    <location>
        <begin position="46"/>
        <end position="84"/>
    </location>
</feature>
<protein>
    <submittedName>
        <fullName evidence="2">Uncharacterized protein</fullName>
    </submittedName>
</protein>
<evidence type="ECO:0000256" key="1">
    <source>
        <dbReference type="SAM" id="MobiDB-lite"/>
    </source>
</evidence>
<organism evidence="2 3">
    <name type="scientific">Phytophthora cactorum</name>
    <dbReference type="NCBI Taxonomy" id="29920"/>
    <lineage>
        <taxon>Eukaryota</taxon>
        <taxon>Sar</taxon>
        <taxon>Stramenopiles</taxon>
        <taxon>Oomycota</taxon>
        <taxon>Peronosporomycetes</taxon>
        <taxon>Peronosporales</taxon>
        <taxon>Peronosporaceae</taxon>
        <taxon>Phytophthora</taxon>
    </lineage>
</organism>
<comment type="caution">
    <text evidence="2">The sequence shown here is derived from an EMBL/GenBank/DDBJ whole genome shotgun (WGS) entry which is preliminary data.</text>
</comment>
<proteinExistence type="predicted"/>